<keyword evidence="2" id="KW-1185">Reference proteome</keyword>
<sequence length="264" mass="29339">MIVSNNVSPIWQALPDDHPQRLDHAVRQGLEKAPGGKATVFFRADDVAVPGNAFSAMLALFRERSAPLNLAVVPAWLTQSRWTALKREAAADSLFCWSQHGWRHMNFEAPGAKKREFGQARSARDKRQDLLKGFKRLEEIMGADFTPVFTPPWNRCDSEAMAAMPAIGFKGISRTVGAGPDAPKGLPDFPVRMDLHTRKEQDPDASLDAMLQELVQGLASGQLGVMLHHQRMNQTSFDFLALLIDQLRPHQGLSFAHFGHLLAR</sequence>
<evidence type="ECO:0000313" key="2">
    <source>
        <dbReference type="Proteomes" id="UP000494245"/>
    </source>
</evidence>
<accession>A0A6V8LYF1</accession>
<evidence type="ECO:0008006" key="3">
    <source>
        <dbReference type="Google" id="ProtNLM"/>
    </source>
</evidence>
<name>A0A6V8LYF1_9BACT</name>
<gene>
    <name evidence="1" type="ORF">NNJEOMEG_01126</name>
</gene>
<dbReference type="Gene3D" id="3.20.20.370">
    <property type="entry name" value="Glycoside hydrolase/deacetylase"/>
    <property type="match status" value="1"/>
</dbReference>
<dbReference type="InterPro" id="IPR011330">
    <property type="entry name" value="Glyco_hydro/deAcase_b/a-brl"/>
</dbReference>
<dbReference type="Proteomes" id="UP000494245">
    <property type="component" value="Unassembled WGS sequence"/>
</dbReference>
<protein>
    <recommendedName>
        <fullName evidence="3">Polysaccharide deacetylase</fullName>
    </recommendedName>
</protein>
<reference evidence="1 2" key="1">
    <citation type="submission" date="2020-04" db="EMBL/GenBank/DDBJ databases">
        <authorList>
            <consortium name="Desulfovibrio sp. FSS-1 genome sequencing consortium"/>
            <person name="Shimoshige H."/>
            <person name="Kobayashi H."/>
            <person name="Maekawa T."/>
        </authorList>
    </citation>
    <scope>NUCLEOTIDE SEQUENCE [LARGE SCALE GENOMIC DNA]</scope>
    <source>
        <strain evidence="1 2">SIID29052-01</strain>
    </source>
</reference>
<proteinExistence type="predicted"/>
<dbReference type="GO" id="GO:0005975">
    <property type="term" value="P:carbohydrate metabolic process"/>
    <property type="evidence" value="ECO:0007669"/>
    <property type="project" value="InterPro"/>
</dbReference>
<dbReference type="SUPFAM" id="SSF88713">
    <property type="entry name" value="Glycoside hydrolase/deacetylase"/>
    <property type="match status" value="1"/>
</dbReference>
<dbReference type="RefSeq" id="WP_173082174.1">
    <property type="nucleotide sequence ID" value="NZ_BLTE01000003.1"/>
</dbReference>
<reference evidence="1 2" key="2">
    <citation type="submission" date="2020-05" db="EMBL/GenBank/DDBJ databases">
        <title>Draft genome sequence of Desulfovibrio sp. strainFSS-1.</title>
        <authorList>
            <person name="Shimoshige H."/>
            <person name="Kobayashi H."/>
            <person name="Maekawa T."/>
        </authorList>
    </citation>
    <scope>NUCLEOTIDE SEQUENCE [LARGE SCALE GENOMIC DNA]</scope>
    <source>
        <strain evidence="1 2">SIID29052-01</strain>
    </source>
</reference>
<dbReference type="EMBL" id="BLTE01000003">
    <property type="protein sequence ID" value="GFK93295.1"/>
    <property type="molecule type" value="Genomic_DNA"/>
</dbReference>
<dbReference type="AlphaFoldDB" id="A0A6V8LYF1"/>
<organism evidence="1 2">
    <name type="scientific">Fundidesulfovibrio magnetotacticus</name>
    <dbReference type="NCBI Taxonomy" id="2730080"/>
    <lineage>
        <taxon>Bacteria</taxon>
        <taxon>Pseudomonadati</taxon>
        <taxon>Thermodesulfobacteriota</taxon>
        <taxon>Desulfovibrionia</taxon>
        <taxon>Desulfovibrionales</taxon>
        <taxon>Desulfovibrionaceae</taxon>
        <taxon>Fundidesulfovibrio</taxon>
    </lineage>
</organism>
<comment type="caution">
    <text evidence="1">The sequence shown here is derived from an EMBL/GenBank/DDBJ whole genome shotgun (WGS) entry which is preliminary data.</text>
</comment>
<evidence type="ECO:0000313" key="1">
    <source>
        <dbReference type="EMBL" id="GFK93295.1"/>
    </source>
</evidence>